<name>A0A0F9G361_9ZZZZ</name>
<evidence type="ECO:0000313" key="1">
    <source>
        <dbReference type="EMBL" id="KKL93128.1"/>
    </source>
</evidence>
<dbReference type="EMBL" id="LAZR01019277">
    <property type="protein sequence ID" value="KKL93128.1"/>
    <property type="molecule type" value="Genomic_DNA"/>
</dbReference>
<comment type="caution">
    <text evidence="1">The sequence shown here is derived from an EMBL/GenBank/DDBJ whole genome shotgun (WGS) entry which is preliminary data.</text>
</comment>
<reference evidence="1" key="1">
    <citation type="journal article" date="2015" name="Nature">
        <title>Complex archaea that bridge the gap between prokaryotes and eukaryotes.</title>
        <authorList>
            <person name="Spang A."/>
            <person name="Saw J.H."/>
            <person name="Jorgensen S.L."/>
            <person name="Zaremba-Niedzwiedzka K."/>
            <person name="Martijn J."/>
            <person name="Lind A.E."/>
            <person name="van Eijk R."/>
            <person name="Schleper C."/>
            <person name="Guy L."/>
            <person name="Ettema T.J."/>
        </authorList>
    </citation>
    <scope>NUCLEOTIDE SEQUENCE</scope>
</reference>
<feature type="non-terminal residue" evidence="1">
    <location>
        <position position="1"/>
    </location>
</feature>
<proteinExistence type="predicted"/>
<sequence length="43" mass="5045">LFRHGVERGYTRAYQETRGFDRRWIAHIAASRSEYALKSTDDG</sequence>
<accession>A0A0F9G361</accession>
<protein>
    <submittedName>
        <fullName evidence="1">Uncharacterized protein</fullName>
    </submittedName>
</protein>
<dbReference type="AlphaFoldDB" id="A0A0F9G361"/>
<gene>
    <name evidence="1" type="ORF">LCGC14_1877800</name>
</gene>
<organism evidence="1">
    <name type="scientific">marine sediment metagenome</name>
    <dbReference type="NCBI Taxonomy" id="412755"/>
    <lineage>
        <taxon>unclassified sequences</taxon>
        <taxon>metagenomes</taxon>
        <taxon>ecological metagenomes</taxon>
    </lineage>
</organism>